<evidence type="ECO:0000313" key="1">
    <source>
        <dbReference type="EMBL" id="CAG8810336.1"/>
    </source>
</evidence>
<dbReference type="AlphaFoldDB" id="A0A9N9K5U0"/>
<evidence type="ECO:0000313" key="2">
    <source>
        <dbReference type="Proteomes" id="UP000789759"/>
    </source>
</evidence>
<dbReference type="OrthoDB" id="3339358at2759"/>
<sequence length="86" mass="9623">MLTAIYNANLQVPKHCGIFVGTGGSGLLIKKSKVLIASDLLLKEESLKISPDIILNNCLMGKAKGCEEYRVYKKQEFQCGWRYPFV</sequence>
<organism evidence="1 2">
    <name type="scientific">Cetraspora pellucida</name>
    <dbReference type="NCBI Taxonomy" id="1433469"/>
    <lineage>
        <taxon>Eukaryota</taxon>
        <taxon>Fungi</taxon>
        <taxon>Fungi incertae sedis</taxon>
        <taxon>Mucoromycota</taxon>
        <taxon>Glomeromycotina</taxon>
        <taxon>Glomeromycetes</taxon>
        <taxon>Diversisporales</taxon>
        <taxon>Gigasporaceae</taxon>
        <taxon>Cetraspora</taxon>
    </lineage>
</organism>
<feature type="non-terminal residue" evidence="1">
    <location>
        <position position="1"/>
    </location>
</feature>
<gene>
    <name evidence="1" type="ORF">CPELLU_LOCUS18575</name>
</gene>
<name>A0A9N9K5U0_9GLOM</name>
<accession>A0A9N9K5U0</accession>
<reference evidence="1" key="1">
    <citation type="submission" date="2021-06" db="EMBL/GenBank/DDBJ databases">
        <authorList>
            <person name="Kallberg Y."/>
            <person name="Tangrot J."/>
            <person name="Rosling A."/>
        </authorList>
    </citation>
    <scope>NUCLEOTIDE SEQUENCE</scope>
    <source>
        <strain evidence="1">FL966</strain>
    </source>
</reference>
<proteinExistence type="predicted"/>
<keyword evidence="2" id="KW-1185">Reference proteome</keyword>
<dbReference type="Proteomes" id="UP000789759">
    <property type="component" value="Unassembled WGS sequence"/>
</dbReference>
<dbReference type="EMBL" id="CAJVQA010037859">
    <property type="protein sequence ID" value="CAG8810336.1"/>
    <property type="molecule type" value="Genomic_DNA"/>
</dbReference>
<comment type="caution">
    <text evidence="1">The sequence shown here is derived from an EMBL/GenBank/DDBJ whole genome shotgun (WGS) entry which is preliminary data.</text>
</comment>
<protein>
    <submittedName>
        <fullName evidence="1">1733_t:CDS:1</fullName>
    </submittedName>
</protein>
<feature type="non-terminal residue" evidence="1">
    <location>
        <position position="86"/>
    </location>
</feature>